<dbReference type="EMBL" id="JAARVG010000014">
    <property type="protein sequence ID" value="MBC1794480.1"/>
    <property type="molecule type" value="Genomic_DNA"/>
</dbReference>
<evidence type="ECO:0000313" key="2">
    <source>
        <dbReference type="EMBL" id="MBC1794480.1"/>
    </source>
</evidence>
<evidence type="ECO:0000313" key="3">
    <source>
        <dbReference type="EMBL" id="MBC1797999.1"/>
    </source>
</evidence>
<protein>
    <submittedName>
        <fullName evidence="2">Helix-turn-helix domain-containing protein</fullName>
    </submittedName>
</protein>
<evidence type="ECO:0000259" key="1">
    <source>
        <dbReference type="Pfam" id="PF12645"/>
    </source>
</evidence>
<organism evidence="2 4">
    <name type="scientific">Listeria booriae</name>
    <dbReference type="NCBI Taxonomy" id="1552123"/>
    <lineage>
        <taxon>Bacteria</taxon>
        <taxon>Bacillati</taxon>
        <taxon>Bacillota</taxon>
        <taxon>Bacilli</taxon>
        <taxon>Bacillales</taxon>
        <taxon>Listeriaceae</taxon>
        <taxon>Listeria</taxon>
    </lineage>
</organism>
<dbReference type="InterPro" id="IPR024760">
    <property type="entry name" value="HTH_dom_conjug_TS-like"/>
</dbReference>
<comment type="caution">
    <text evidence="2">The sequence shown here is derived from an EMBL/GenBank/DDBJ whole genome shotgun (WGS) entry which is preliminary data.</text>
</comment>
<accession>A0A7X0Y0G1</accession>
<dbReference type="RefSeq" id="WP_185426800.1">
    <property type="nucleotide sequence ID" value="NZ_JAARRV010000006.1"/>
</dbReference>
<dbReference type="Proteomes" id="UP000548082">
    <property type="component" value="Unassembled WGS sequence"/>
</dbReference>
<dbReference type="EMBL" id="JAARVD010000008">
    <property type="protein sequence ID" value="MBC1797999.1"/>
    <property type="molecule type" value="Genomic_DNA"/>
</dbReference>
<dbReference type="AlphaFoldDB" id="A0A7X0Y0G1"/>
<evidence type="ECO:0000313" key="5">
    <source>
        <dbReference type="Proteomes" id="UP000548082"/>
    </source>
</evidence>
<reference evidence="4 5" key="1">
    <citation type="submission" date="2020-03" db="EMBL/GenBank/DDBJ databases">
        <title>Soil Listeria distribution.</title>
        <authorList>
            <person name="Liao J."/>
            <person name="Wiedmann M."/>
        </authorList>
    </citation>
    <scope>NUCLEOTIDE SEQUENCE [LARGE SCALE GENOMIC DNA]</scope>
    <source>
        <strain evidence="2 4">FSL L7-0978</strain>
        <strain evidence="3 5">FSL L7-0990</strain>
    </source>
</reference>
<dbReference type="Proteomes" id="UP000539064">
    <property type="component" value="Unassembled WGS sequence"/>
</dbReference>
<dbReference type="Pfam" id="PF12645">
    <property type="entry name" value="HTH_16"/>
    <property type="match status" value="1"/>
</dbReference>
<name>A0A7X0Y0G1_9LIST</name>
<evidence type="ECO:0000313" key="4">
    <source>
        <dbReference type="Proteomes" id="UP000539064"/>
    </source>
</evidence>
<gene>
    <name evidence="2" type="ORF">HCA52_13695</name>
    <name evidence="3" type="ORF">HCA55_14785</name>
</gene>
<proteinExistence type="predicted"/>
<sequence length="80" mass="9545">MREQLIKQSLLEYEIIEQATQGDIFAIRYVLDFFSSYTNKLATRKLYDEFGICQNVVDHELKSRIESRLVTKIFEFNMES</sequence>
<feature type="domain" description="Helix-turn-helix conjugative transposon-like" evidence="1">
    <location>
        <begin position="13"/>
        <end position="77"/>
    </location>
</feature>